<dbReference type="Gene3D" id="3.30.360.10">
    <property type="entry name" value="Dihydrodipicolinate Reductase, domain 2"/>
    <property type="match status" value="1"/>
</dbReference>
<name>A0AAD7UME8_9STRA</name>
<gene>
    <name evidence="4" type="ORF">CTAYLR_005682</name>
</gene>
<organism evidence="4 5">
    <name type="scientific">Chrysophaeum taylorii</name>
    <dbReference type="NCBI Taxonomy" id="2483200"/>
    <lineage>
        <taxon>Eukaryota</taxon>
        <taxon>Sar</taxon>
        <taxon>Stramenopiles</taxon>
        <taxon>Ochrophyta</taxon>
        <taxon>Pelagophyceae</taxon>
        <taxon>Pelagomonadales</taxon>
        <taxon>Pelagomonadaceae</taxon>
        <taxon>Chrysophaeum</taxon>
    </lineage>
</organism>
<evidence type="ECO:0000313" key="5">
    <source>
        <dbReference type="Proteomes" id="UP001230188"/>
    </source>
</evidence>
<evidence type="ECO:0000256" key="2">
    <source>
        <dbReference type="SAM" id="SignalP"/>
    </source>
</evidence>
<dbReference type="GO" id="GO:0006740">
    <property type="term" value="P:NADPH regeneration"/>
    <property type="evidence" value="ECO:0007669"/>
    <property type="project" value="TreeGrafter"/>
</dbReference>
<dbReference type="AlphaFoldDB" id="A0AAD7UME8"/>
<evidence type="ECO:0000259" key="3">
    <source>
        <dbReference type="Pfam" id="PF01408"/>
    </source>
</evidence>
<keyword evidence="5" id="KW-1185">Reference proteome</keyword>
<accession>A0AAD7UME8</accession>
<protein>
    <recommendedName>
        <fullName evidence="3">Gfo/Idh/MocA-like oxidoreductase N-terminal domain-containing protein</fullName>
    </recommendedName>
</protein>
<dbReference type="SUPFAM" id="SSF51735">
    <property type="entry name" value="NAD(P)-binding Rossmann-fold domains"/>
    <property type="match status" value="1"/>
</dbReference>
<proteinExistence type="predicted"/>
<dbReference type="PANTHER" id="PTHR42840:SF3">
    <property type="entry name" value="BINDING ROSSMANN FOLD OXIDOREDUCTASE, PUTATIVE (AFU_ORTHOLOGUE AFUA_2G10240)-RELATED"/>
    <property type="match status" value="1"/>
</dbReference>
<dbReference type="Pfam" id="PF01408">
    <property type="entry name" value="GFO_IDH_MocA"/>
    <property type="match status" value="1"/>
</dbReference>
<feature type="signal peptide" evidence="2">
    <location>
        <begin position="1"/>
        <end position="18"/>
    </location>
</feature>
<sequence length="371" mass="40284">MLLSSSSLCLFLVAPGAALTWRPMTMSADYAIVGCGVPGRGMGWFHGLQLVQGECPSGRLSDVVEPWPWEPAGVRFSATLDDCWQRGDDSSPKIALIAGRTADNPKLFRAAIDGGATHILLEKPGAPSVAELEAMASFAEERKVPVYMGFIKNIAEYVSKALSYATHDDLVTFVSLNDYTDATLGECFERNSEGMLKNMAIHELALAATYFGMRSDNLVRVDDVTGDLRTIGDYTDFASVEFTLINKEGARVRIRADRCGGDGCSALVTAPDGSLIIKTDMVDDARALEVQQRQAENPDWIGYLLTQEDEYRDLKERCARAAIDGAFPEGVATIQTAIEALKLAEYLTPVLKDTLSKTTVPNVTADPVKAR</sequence>
<keyword evidence="2" id="KW-0732">Signal</keyword>
<dbReference type="GO" id="GO:0016491">
    <property type="term" value="F:oxidoreductase activity"/>
    <property type="evidence" value="ECO:0007669"/>
    <property type="project" value="UniProtKB-KW"/>
</dbReference>
<dbReference type="InterPro" id="IPR000683">
    <property type="entry name" value="Gfo/Idh/MocA-like_OxRdtase_N"/>
</dbReference>
<feature type="domain" description="Gfo/Idh/MocA-like oxidoreductase N-terminal" evidence="3">
    <location>
        <begin position="88"/>
        <end position="150"/>
    </location>
</feature>
<dbReference type="GO" id="GO:0000166">
    <property type="term" value="F:nucleotide binding"/>
    <property type="evidence" value="ECO:0007669"/>
    <property type="project" value="InterPro"/>
</dbReference>
<dbReference type="EMBL" id="JAQMWT010000096">
    <property type="protein sequence ID" value="KAJ8610712.1"/>
    <property type="molecule type" value="Genomic_DNA"/>
</dbReference>
<dbReference type="InterPro" id="IPR036291">
    <property type="entry name" value="NAD(P)-bd_dom_sf"/>
</dbReference>
<dbReference type="PANTHER" id="PTHR42840">
    <property type="entry name" value="NAD(P)-BINDING ROSSMANN-FOLD SUPERFAMILY PROTEIN-RELATED"/>
    <property type="match status" value="1"/>
</dbReference>
<evidence type="ECO:0000256" key="1">
    <source>
        <dbReference type="ARBA" id="ARBA00023002"/>
    </source>
</evidence>
<comment type="caution">
    <text evidence="4">The sequence shown here is derived from an EMBL/GenBank/DDBJ whole genome shotgun (WGS) entry which is preliminary data.</text>
</comment>
<dbReference type="Gene3D" id="3.40.50.720">
    <property type="entry name" value="NAD(P)-binding Rossmann-like Domain"/>
    <property type="match status" value="1"/>
</dbReference>
<keyword evidence="1" id="KW-0560">Oxidoreductase</keyword>
<feature type="chain" id="PRO_5041916633" description="Gfo/Idh/MocA-like oxidoreductase N-terminal domain-containing protein" evidence="2">
    <location>
        <begin position="19"/>
        <end position="371"/>
    </location>
</feature>
<dbReference type="Proteomes" id="UP001230188">
    <property type="component" value="Unassembled WGS sequence"/>
</dbReference>
<dbReference type="GO" id="GO:0005737">
    <property type="term" value="C:cytoplasm"/>
    <property type="evidence" value="ECO:0007669"/>
    <property type="project" value="TreeGrafter"/>
</dbReference>
<reference evidence="4" key="1">
    <citation type="submission" date="2023-01" db="EMBL/GenBank/DDBJ databases">
        <title>Metagenome sequencing of chrysophaentin producing Chrysophaeum taylorii.</title>
        <authorList>
            <person name="Davison J."/>
            <person name="Bewley C."/>
        </authorList>
    </citation>
    <scope>NUCLEOTIDE SEQUENCE</scope>
    <source>
        <strain evidence="4">NIES-1699</strain>
    </source>
</reference>
<evidence type="ECO:0000313" key="4">
    <source>
        <dbReference type="EMBL" id="KAJ8610712.1"/>
    </source>
</evidence>